<feature type="repeat" description="WD" evidence="3">
    <location>
        <begin position="595"/>
        <end position="636"/>
    </location>
</feature>
<feature type="repeat" description="WD" evidence="3">
    <location>
        <begin position="1133"/>
        <end position="1174"/>
    </location>
</feature>
<evidence type="ECO:0000313" key="6">
    <source>
        <dbReference type="EMBL" id="PAV17353.1"/>
    </source>
</evidence>
<dbReference type="EMBL" id="NBII01000007">
    <property type="protein sequence ID" value="PAV17353.1"/>
    <property type="molecule type" value="Genomic_DNA"/>
</dbReference>
<keyword evidence="7" id="KW-1185">Reference proteome</keyword>
<dbReference type="PANTHER" id="PTHR19848">
    <property type="entry name" value="WD40 REPEAT PROTEIN"/>
    <property type="match status" value="1"/>
</dbReference>
<dbReference type="InterPro" id="IPR036322">
    <property type="entry name" value="WD40_repeat_dom_sf"/>
</dbReference>
<protein>
    <submittedName>
        <fullName evidence="6">Nucleotide-binding-oligomerization-domain like receptor</fullName>
    </submittedName>
</protein>
<feature type="repeat" description="WD" evidence="3">
    <location>
        <begin position="742"/>
        <end position="776"/>
    </location>
</feature>
<dbReference type="PROSITE" id="PS50082">
    <property type="entry name" value="WD_REPEATS_2"/>
    <property type="match status" value="10"/>
</dbReference>
<evidence type="ECO:0000313" key="7">
    <source>
        <dbReference type="Proteomes" id="UP000217199"/>
    </source>
</evidence>
<accession>A0A286UCN3</accession>
<dbReference type="Gene3D" id="2.130.10.10">
    <property type="entry name" value="YVTN repeat-like/Quinoprotein amine dehydrogenase"/>
    <property type="match status" value="4"/>
</dbReference>
<evidence type="ECO:0000256" key="4">
    <source>
        <dbReference type="SAM" id="MobiDB-lite"/>
    </source>
</evidence>
<name>A0A286UCN3_9AGAM</name>
<dbReference type="Gene3D" id="3.40.50.300">
    <property type="entry name" value="P-loop containing nucleotide triphosphate hydrolases"/>
    <property type="match status" value="1"/>
</dbReference>
<feature type="repeat" description="WD" evidence="3">
    <location>
        <begin position="1049"/>
        <end position="1090"/>
    </location>
</feature>
<evidence type="ECO:0000256" key="2">
    <source>
        <dbReference type="ARBA" id="ARBA00022737"/>
    </source>
</evidence>
<feature type="region of interest" description="Disordered" evidence="4">
    <location>
        <begin position="637"/>
        <end position="659"/>
    </location>
</feature>
<dbReference type="PROSITE" id="PS50837">
    <property type="entry name" value="NACHT"/>
    <property type="match status" value="1"/>
</dbReference>
<keyword evidence="6" id="KW-0675">Receptor</keyword>
<reference evidence="6 7" key="1">
    <citation type="journal article" date="2017" name="Mol. Ecol.">
        <title>Comparative and population genomic landscape of Phellinus noxius: A hypervariable fungus causing root rot in trees.</title>
        <authorList>
            <person name="Chung C.L."/>
            <person name="Lee T.J."/>
            <person name="Akiba M."/>
            <person name="Lee H.H."/>
            <person name="Kuo T.H."/>
            <person name="Liu D."/>
            <person name="Ke H.M."/>
            <person name="Yokoi T."/>
            <person name="Roa M.B."/>
            <person name="Lu M.J."/>
            <person name="Chang Y.Y."/>
            <person name="Ann P.J."/>
            <person name="Tsai J.N."/>
            <person name="Chen C.Y."/>
            <person name="Tzean S.S."/>
            <person name="Ota Y."/>
            <person name="Hattori T."/>
            <person name="Sahashi N."/>
            <person name="Liou R.F."/>
            <person name="Kikuchi T."/>
            <person name="Tsai I.J."/>
        </authorList>
    </citation>
    <scope>NUCLEOTIDE SEQUENCE [LARGE SCALE GENOMIC DNA]</scope>
    <source>
        <strain evidence="6 7">FFPRI411160</strain>
    </source>
</reference>
<feature type="compositionally biased region" description="Basic and acidic residues" evidence="4">
    <location>
        <begin position="641"/>
        <end position="659"/>
    </location>
</feature>
<dbReference type="CDD" id="cd00200">
    <property type="entry name" value="WD40"/>
    <property type="match status" value="2"/>
</dbReference>
<dbReference type="PROSITE" id="PS00678">
    <property type="entry name" value="WD_REPEATS_1"/>
    <property type="match status" value="4"/>
</dbReference>
<dbReference type="SUPFAM" id="SSF50978">
    <property type="entry name" value="WD40 repeat-like"/>
    <property type="match status" value="2"/>
</dbReference>
<dbReference type="Pfam" id="PF24883">
    <property type="entry name" value="NPHP3_N"/>
    <property type="match status" value="1"/>
</dbReference>
<dbReference type="Pfam" id="PF00400">
    <property type="entry name" value="WD40"/>
    <property type="match status" value="11"/>
</dbReference>
<organism evidence="6 7">
    <name type="scientific">Pyrrhoderma noxium</name>
    <dbReference type="NCBI Taxonomy" id="2282107"/>
    <lineage>
        <taxon>Eukaryota</taxon>
        <taxon>Fungi</taxon>
        <taxon>Dikarya</taxon>
        <taxon>Basidiomycota</taxon>
        <taxon>Agaricomycotina</taxon>
        <taxon>Agaricomycetes</taxon>
        <taxon>Hymenochaetales</taxon>
        <taxon>Hymenochaetaceae</taxon>
        <taxon>Pyrrhoderma</taxon>
    </lineage>
</organism>
<feature type="repeat" description="WD" evidence="3">
    <location>
        <begin position="967"/>
        <end position="1001"/>
    </location>
</feature>
<dbReference type="InterPro" id="IPR019775">
    <property type="entry name" value="WD40_repeat_CS"/>
</dbReference>
<keyword evidence="2" id="KW-0677">Repeat</keyword>
<dbReference type="PRINTS" id="PR00320">
    <property type="entry name" value="GPROTEINBRPT"/>
</dbReference>
<feature type="repeat" description="WD" evidence="3">
    <location>
        <begin position="924"/>
        <end position="965"/>
    </location>
</feature>
<feature type="repeat" description="WD" evidence="3">
    <location>
        <begin position="785"/>
        <end position="826"/>
    </location>
</feature>
<feature type="repeat" description="WD" evidence="3">
    <location>
        <begin position="656"/>
        <end position="697"/>
    </location>
</feature>
<dbReference type="PROSITE" id="PS50294">
    <property type="entry name" value="WD_REPEATS_REGION"/>
    <property type="match status" value="8"/>
</dbReference>
<feature type="domain" description="NACHT" evidence="5">
    <location>
        <begin position="105"/>
        <end position="249"/>
    </location>
</feature>
<dbReference type="InterPro" id="IPR001680">
    <property type="entry name" value="WD40_rpt"/>
</dbReference>
<proteinExistence type="predicted"/>
<keyword evidence="1 3" id="KW-0853">WD repeat</keyword>
<dbReference type="InterPro" id="IPR015943">
    <property type="entry name" value="WD40/YVTN_repeat-like_dom_sf"/>
</dbReference>
<dbReference type="STRING" id="2282107.A0A286UCN3"/>
<dbReference type="InterPro" id="IPR056884">
    <property type="entry name" value="NPHP3-like_N"/>
</dbReference>
<gene>
    <name evidence="6" type="ORF">PNOK_0741700</name>
</gene>
<comment type="caution">
    <text evidence="6">The sequence shown here is derived from an EMBL/GenBank/DDBJ whole genome shotgun (WGS) entry which is preliminary data.</text>
</comment>
<dbReference type="AlphaFoldDB" id="A0A286UCN3"/>
<dbReference type="PANTHER" id="PTHR19848:SF8">
    <property type="entry name" value="F-BOX AND WD REPEAT DOMAIN CONTAINING 7"/>
    <property type="match status" value="1"/>
</dbReference>
<dbReference type="InterPro" id="IPR027417">
    <property type="entry name" value="P-loop_NTPase"/>
</dbReference>
<feature type="repeat" description="WD" evidence="3">
    <location>
        <begin position="1008"/>
        <end position="1049"/>
    </location>
</feature>
<dbReference type="InterPro" id="IPR020472">
    <property type="entry name" value="WD40_PAC1"/>
</dbReference>
<dbReference type="SMART" id="SM00320">
    <property type="entry name" value="WD40"/>
    <property type="match status" value="14"/>
</dbReference>
<evidence type="ECO:0000256" key="1">
    <source>
        <dbReference type="ARBA" id="ARBA00022574"/>
    </source>
</evidence>
<dbReference type="InterPro" id="IPR007111">
    <property type="entry name" value="NACHT_NTPase"/>
</dbReference>
<evidence type="ECO:0000259" key="5">
    <source>
        <dbReference type="PROSITE" id="PS50837"/>
    </source>
</evidence>
<evidence type="ECO:0000256" key="3">
    <source>
        <dbReference type="PROSITE-ProRule" id="PRU00221"/>
    </source>
</evidence>
<sequence>MPMKQSGSNNTVFIGTHNEVEGIQYSITGNEALQNSVFEIQGNATFNYVSASERTVADGDLITRLKNMLGPSNFSGDDRPECLRNTRERTLEDLSNWVNSTSKPNMLLLLGRAGTGKSTVATTIADTFRQRHQLGCYLFFSRGKSYPATVIQTIAYHLAVYDLRIAVSIDTEIRGYGELSSATLQSKFICLLHRPLDAVSSQIHHPVLIVLDAIDECGTPEARRGLLNVLRNLVPNLPPNFRFLVTGRPEEDILSLSLSNVQMFTLDQQSNESKEDVYTFIRHELGNLRSLNMLNVPASWPWDENIRTLSHRADGLFVWASTAVNDALPWDEYVASIFKSVFTLILLSKSPLFDHDIPDILGLDLDTTSSLLSRLRSLVIYERGRPIIIHHTSFYDYLVSCRDRPWYVDIETGKLNIVTRCFKRMEESLRFDICKLETSFISNKDIPDLDDRIKVNIPHSLQYICCNWFNHLHDVLYSQKLCDQLKSFIWRRLLFWFEVLSLTGTFDDHIGTAFMYTIQWVRNKDLELSAFLHDAYRQASEFSEPISRSALHIYTSFLHAAKEQSVVAKHYAQYACRNLRLEYIGNKPQNDCIKVIDSSSEILSVSFSPDGIRFASGSCDGSVSIWDAASGKTIIGPLKINEGEHSNEDEREEDSEKREKDIVLSVSFSPDGMFIAARSLGGTIRKWNAISGELVWELCEIHDSDMNSVVFSPDGKSIASGSDGNTIRFWNANNGNREGEPLRGHDKDVYSISFSSNGRYLVSGSQDTTIIMWNVQGRNVELGPLREHEDEVCSVGFSPNGKNIVSGSTDGEICIWNIFAGQLLCKIICGEELYSVTYSPDGLHILAGGNSFLKMWNLEDIGALQKSFRVEFKAYSISFSPDGSRFVTGSGEDSGKGKLEVWYTKGGRGMTSFGEEQEEAEETVVEEDRVMTSIAVSPSGRLIASGSTNGRVHLWDAVNSRLVFGPWHGHRSQVRSIEFSSDEQLIASGSDDKTVKVWSIDMYSLSTLEGHTEEVFHVAFSPKGKCLASASADKTVRIWNIEDGKLVMSIKHDNSVWSSTYSPDGTRIISNSGVKSVCVWDSETGQLISTLEGQTDYIYSVAYSRDGLQIASGSEKAIVVWNAISGQIVCGPITGHPDSVRSLRFSPDGKQILSGFDDGTVCTWNTSTGQLLSGPFRFQCITDSGSNHTFGFNPVFFPDGRRVAIWSDTDKIKIWELDNSNSNFWHFQDKDDWVVGENGELILWIPPYLRAHLCISDNPRILNHSFIMRLHLNTLTNN</sequence>
<feature type="repeat" description="WD" evidence="3">
    <location>
        <begin position="699"/>
        <end position="740"/>
    </location>
</feature>
<dbReference type="SUPFAM" id="SSF52540">
    <property type="entry name" value="P-loop containing nucleoside triphosphate hydrolases"/>
    <property type="match status" value="1"/>
</dbReference>
<dbReference type="Proteomes" id="UP000217199">
    <property type="component" value="Unassembled WGS sequence"/>
</dbReference>
<dbReference type="InParanoid" id="A0A286UCN3"/>